<proteinExistence type="predicted"/>
<accession>A0ABS2KBE6</accession>
<feature type="coiled-coil region" evidence="1">
    <location>
        <begin position="95"/>
        <end position="122"/>
    </location>
</feature>
<protein>
    <recommendedName>
        <fullName evidence="4">Flagellar FliJ protein</fullName>
    </recommendedName>
</protein>
<evidence type="ECO:0008006" key="4">
    <source>
        <dbReference type="Google" id="ProtNLM"/>
    </source>
</evidence>
<organism evidence="2 3">
    <name type="scientific">Dyella mobilis</name>
    <dbReference type="NCBI Taxonomy" id="1849582"/>
    <lineage>
        <taxon>Bacteria</taxon>
        <taxon>Pseudomonadati</taxon>
        <taxon>Pseudomonadota</taxon>
        <taxon>Gammaproteobacteria</taxon>
        <taxon>Lysobacterales</taxon>
        <taxon>Rhodanobacteraceae</taxon>
        <taxon>Dyella</taxon>
    </lineage>
</organism>
<evidence type="ECO:0000313" key="3">
    <source>
        <dbReference type="Proteomes" id="UP001430193"/>
    </source>
</evidence>
<dbReference type="Proteomes" id="UP001430193">
    <property type="component" value="Unassembled WGS sequence"/>
</dbReference>
<name>A0ABS2KBE6_9GAMM</name>
<evidence type="ECO:0000313" key="2">
    <source>
        <dbReference type="EMBL" id="MBM7128484.1"/>
    </source>
</evidence>
<sequence>MSGSLDTHSLRRLVAVTGLRRYRKEIALQRAASACRTCEETYAARRSKVSAMATDIATFRQDYVLRTLESGTGLDMLARGIEVLVHQRAMEMFRSVEDRRRLVELQQQLHQAARELTIEDERLKLHRGALTEAVLANIERQEEDD</sequence>
<comment type="caution">
    <text evidence="2">The sequence shown here is derived from an EMBL/GenBank/DDBJ whole genome shotgun (WGS) entry which is preliminary data.</text>
</comment>
<evidence type="ECO:0000256" key="1">
    <source>
        <dbReference type="SAM" id="Coils"/>
    </source>
</evidence>
<keyword evidence="1" id="KW-0175">Coiled coil</keyword>
<dbReference type="EMBL" id="JADIKF010000034">
    <property type="protein sequence ID" value="MBM7128484.1"/>
    <property type="molecule type" value="Genomic_DNA"/>
</dbReference>
<reference evidence="2" key="1">
    <citation type="submission" date="2020-10" db="EMBL/GenBank/DDBJ databases">
        <title>Phylogeny of dyella-like bacteria.</title>
        <authorList>
            <person name="Fu J."/>
        </authorList>
    </citation>
    <scope>NUCLEOTIDE SEQUENCE</scope>
    <source>
        <strain evidence="2">DHON07</strain>
    </source>
</reference>
<dbReference type="RefSeq" id="WP_204630108.1">
    <property type="nucleotide sequence ID" value="NZ_BSOC01000008.1"/>
</dbReference>
<gene>
    <name evidence="2" type="ORF">ISS99_03025</name>
</gene>
<keyword evidence="3" id="KW-1185">Reference proteome</keyword>